<dbReference type="EMBL" id="LUAX01000001">
    <property type="protein sequence ID" value="OAN00934.1"/>
    <property type="molecule type" value="Genomic_DNA"/>
</dbReference>
<dbReference type="Proteomes" id="UP000094761">
    <property type="component" value="Unassembled WGS sequence"/>
</dbReference>
<reference evidence="2 3" key="1">
    <citation type="submission" date="2016-03" db="EMBL/GenBank/DDBJ databases">
        <title>Draft genome sequence of the Vibrio tubiashii subs. europaeus.</title>
        <authorList>
            <person name="Spinard E."/>
            <person name="Dubert J."/>
            <person name="Nelson D.R."/>
            <person name="Barja J.L."/>
        </authorList>
    </citation>
    <scope>NUCLEOTIDE SEQUENCE [LARGE SCALE GENOMIC DNA]</scope>
    <source>
        <strain evidence="3">PP-638</strain>
        <strain evidence="2">PP2-638</strain>
    </source>
</reference>
<sequence length="242" mass="27799">MDVRNRDMEAICHVFRRYVEYMGVDQTVSFSRVDTHLHQVKTVSTNYSWHLAYWGDELYKNLHSRLKPGINMWNSQRVQNFSGSCKASHNRVDIVTKNGFDYDILSISLPTTPQPCDLVGQTIAIRSKINQLALECWSDKEIQIPIDNLSTSNSVLTEPKEYVFGEITLTQDELTSVGYFLEMKTCYEVSVIRGCTEANEAHRLNIIRYKLGCENQPDSFFFNKLVELGVTVACLDSFIMSR</sequence>
<dbReference type="EMBL" id="JAPFIT010000018">
    <property type="protein sequence ID" value="MDC5741345.1"/>
    <property type="molecule type" value="Genomic_DNA"/>
</dbReference>
<evidence type="ECO:0000313" key="4">
    <source>
        <dbReference type="Proteomes" id="UP001150001"/>
    </source>
</evidence>
<protein>
    <submittedName>
        <fullName evidence="2">Uncharacterized protein</fullName>
    </submittedName>
</protein>
<dbReference type="OrthoDB" id="6479761at2"/>
<evidence type="ECO:0000313" key="1">
    <source>
        <dbReference type="EMBL" id="MDC5741345.1"/>
    </source>
</evidence>
<evidence type="ECO:0000313" key="3">
    <source>
        <dbReference type="Proteomes" id="UP000094761"/>
    </source>
</evidence>
<dbReference type="AlphaFoldDB" id="A0A178JFH5"/>
<evidence type="ECO:0000313" key="2">
    <source>
        <dbReference type="EMBL" id="OAN00934.1"/>
    </source>
</evidence>
<dbReference type="Proteomes" id="UP001150001">
    <property type="component" value="Unassembled WGS sequence"/>
</dbReference>
<organism evidence="2 3">
    <name type="scientific">Vibrio europaeus</name>
    <dbReference type="NCBI Taxonomy" id="300876"/>
    <lineage>
        <taxon>Bacteria</taxon>
        <taxon>Pseudomonadati</taxon>
        <taxon>Pseudomonadota</taxon>
        <taxon>Gammaproteobacteria</taxon>
        <taxon>Vibrionales</taxon>
        <taxon>Vibrionaceae</taxon>
        <taxon>Vibrio</taxon>
        <taxon>Vibrio oreintalis group</taxon>
    </lineage>
</organism>
<accession>A0A178JFH5</accession>
<dbReference type="GeneID" id="78075497"/>
<proteinExistence type="predicted"/>
<dbReference type="RefSeq" id="WP_069666811.1">
    <property type="nucleotide sequence ID" value="NZ_JAPFIM010000026.1"/>
</dbReference>
<comment type="caution">
    <text evidence="2">The sequence shown here is derived from an EMBL/GenBank/DDBJ whole genome shotgun (WGS) entry which is preliminary data.</text>
</comment>
<gene>
    <name evidence="2" type="ORF">AZ468_07340</name>
    <name evidence="1" type="ORF">OPW20_14840</name>
</gene>
<name>A0A178JFH5_9VIBR</name>
<reference evidence="1" key="2">
    <citation type="submission" date="2022-11" db="EMBL/GenBank/DDBJ databases">
        <title>Role of the vibriolysin VemA secreted by the emergent pathogen Vibrio europaeus in the colonization of Manila clam mucus.</title>
        <authorList>
            <person name="Martinez C."/>
            <person name="Rodriguez S."/>
            <person name="Vences A."/>
            <person name="Barja J.L."/>
            <person name="Toranzo A.E."/>
            <person name="Dubert J."/>
        </authorList>
    </citation>
    <scope>NUCLEOTIDE SEQUENCE</scope>
    <source>
        <strain evidence="1">3454</strain>
    </source>
</reference>
<keyword evidence="4" id="KW-1185">Reference proteome</keyword>